<dbReference type="AlphaFoldDB" id="A0A5B6X5I5"/>
<reference evidence="2" key="1">
    <citation type="journal article" date="2019" name="Plant Biotechnol. J.">
        <title>Genome sequencing of the Australian wild diploid species Gossypium australe highlights disease resistance and delayed gland morphogenesis.</title>
        <authorList>
            <person name="Cai Y."/>
            <person name="Cai X."/>
            <person name="Wang Q."/>
            <person name="Wang P."/>
            <person name="Zhang Y."/>
            <person name="Cai C."/>
            <person name="Xu Y."/>
            <person name="Wang K."/>
            <person name="Zhou Z."/>
            <person name="Wang C."/>
            <person name="Geng S."/>
            <person name="Li B."/>
            <person name="Dong Q."/>
            <person name="Hou Y."/>
            <person name="Wang H."/>
            <person name="Ai P."/>
            <person name="Liu Z."/>
            <person name="Yi F."/>
            <person name="Sun M."/>
            <person name="An G."/>
            <person name="Cheng J."/>
            <person name="Zhang Y."/>
            <person name="Shi Q."/>
            <person name="Xie Y."/>
            <person name="Shi X."/>
            <person name="Chang Y."/>
            <person name="Huang F."/>
            <person name="Chen Y."/>
            <person name="Hong S."/>
            <person name="Mi L."/>
            <person name="Sun Q."/>
            <person name="Zhang L."/>
            <person name="Zhou B."/>
            <person name="Peng R."/>
            <person name="Zhang X."/>
            <person name="Liu F."/>
        </authorList>
    </citation>
    <scope>NUCLEOTIDE SEQUENCE [LARGE SCALE GENOMIC DNA]</scope>
    <source>
        <strain evidence="2">cv. PA1801</strain>
    </source>
</reference>
<dbReference type="PANTHER" id="PTHR46773:SF5">
    <property type="entry name" value="OS04G0487100 PROTEIN"/>
    <property type="match status" value="1"/>
</dbReference>
<proteinExistence type="predicted"/>
<evidence type="ECO:0000313" key="2">
    <source>
        <dbReference type="Proteomes" id="UP000325315"/>
    </source>
</evidence>
<comment type="caution">
    <text evidence="1">The sequence shown here is derived from an EMBL/GenBank/DDBJ whole genome shotgun (WGS) entry which is preliminary data.</text>
</comment>
<sequence>MELLTIAQANSICESGLSIGVLYHIFPYRVKTTLVGYWQGWLYFTSGQRDKGPTDPAPKKVIGEMRTKLKLNS</sequence>
<keyword evidence="2" id="KW-1185">Reference proteome</keyword>
<dbReference type="EMBL" id="SMMG02000001">
    <property type="protein sequence ID" value="KAA3489440.1"/>
    <property type="molecule type" value="Genomic_DNA"/>
</dbReference>
<protein>
    <submittedName>
        <fullName evidence="1">Kelch repeat-containing protein isoform X1</fullName>
    </submittedName>
</protein>
<gene>
    <name evidence="1" type="ORF">EPI10_033058</name>
</gene>
<dbReference type="InterPro" id="IPR053256">
    <property type="entry name" value="Kelch_repeat-containing"/>
</dbReference>
<dbReference type="Proteomes" id="UP000325315">
    <property type="component" value="Unassembled WGS sequence"/>
</dbReference>
<evidence type="ECO:0000313" key="1">
    <source>
        <dbReference type="EMBL" id="KAA3489440.1"/>
    </source>
</evidence>
<dbReference type="OrthoDB" id="1680014at2759"/>
<accession>A0A5B6X5I5</accession>
<name>A0A5B6X5I5_9ROSI</name>
<dbReference type="PANTHER" id="PTHR46773">
    <property type="match status" value="1"/>
</dbReference>
<organism evidence="1 2">
    <name type="scientific">Gossypium australe</name>
    <dbReference type="NCBI Taxonomy" id="47621"/>
    <lineage>
        <taxon>Eukaryota</taxon>
        <taxon>Viridiplantae</taxon>
        <taxon>Streptophyta</taxon>
        <taxon>Embryophyta</taxon>
        <taxon>Tracheophyta</taxon>
        <taxon>Spermatophyta</taxon>
        <taxon>Magnoliopsida</taxon>
        <taxon>eudicotyledons</taxon>
        <taxon>Gunneridae</taxon>
        <taxon>Pentapetalae</taxon>
        <taxon>rosids</taxon>
        <taxon>malvids</taxon>
        <taxon>Malvales</taxon>
        <taxon>Malvaceae</taxon>
        <taxon>Malvoideae</taxon>
        <taxon>Gossypium</taxon>
    </lineage>
</organism>